<evidence type="ECO:0000313" key="2">
    <source>
        <dbReference type="EMBL" id="GMM37807.1"/>
    </source>
</evidence>
<reference evidence="2 3" key="1">
    <citation type="journal article" date="2023" name="Elife">
        <title>Identification of key yeast species and microbe-microbe interactions impacting larval growth of Drosophila in the wild.</title>
        <authorList>
            <person name="Mure A."/>
            <person name="Sugiura Y."/>
            <person name="Maeda R."/>
            <person name="Honda K."/>
            <person name="Sakurai N."/>
            <person name="Takahashi Y."/>
            <person name="Watada M."/>
            <person name="Katoh T."/>
            <person name="Gotoh A."/>
            <person name="Gotoh Y."/>
            <person name="Taniguchi I."/>
            <person name="Nakamura K."/>
            <person name="Hayashi T."/>
            <person name="Katayama T."/>
            <person name="Uemura T."/>
            <person name="Hattori Y."/>
        </authorList>
    </citation>
    <scope>NUCLEOTIDE SEQUENCE [LARGE SCALE GENOMIC DNA]</scope>
    <source>
        <strain evidence="2 3">SC-9</strain>
    </source>
</reference>
<feature type="region of interest" description="Disordered" evidence="1">
    <location>
        <begin position="397"/>
        <end position="434"/>
    </location>
</feature>
<evidence type="ECO:0000256" key="1">
    <source>
        <dbReference type="SAM" id="MobiDB-lite"/>
    </source>
</evidence>
<dbReference type="Proteomes" id="UP001360560">
    <property type="component" value="Unassembled WGS sequence"/>
</dbReference>
<feature type="region of interest" description="Disordered" evidence="1">
    <location>
        <begin position="476"/>
        <end position="530"/>
    </location>
</feature>
<organism evidence="2 3">
    <name type="scientific">Saccharomycopsis crataegensis</name>
    <dbReference type="NCBI Taxonomy" id="43959"/>
    <lineage>
        <taxon>Eukaryota</taxon>
        <taxon>Fungi</taxon>
        <taxon>Dikarya</taxon>
        <taxon>Ascomycota</taxon>
        <taxon>Saccharomycotina</taxon>
        <taxon>Saccharomycetes</taxon>
        <taxon>Saccharomycopsidaceae</taxon>
        <taxon>Saccharomycopsis</taxon>
    </lineage>
</organism>
<gene>
    <name evidence="2" type="ORF">DASC09_051320</name>
</gene>
<dbReference type="AlphaFoldDB" id="A0AAV5QTR9"/>
<evidence type="ECO:0000313" key="3">
    <source>
        <dbReference type="Proteomes" id="UP001360560"/>
    </source>
</evidence>
<comment type="caution">
    <text evidence="2">The sequence shown here is derived from an EMBL/GenBank/DDBJ whole genome shotgun (WGS) entry which is preliminary data.</text>
</comment>
<protein>
    <recommendedName>
        <fullName evidence="4">SWI5-dependent HO expression protein 3</fullName>
    </recommendedName>
</protein>
<dbReference type="GeneID" id="90075782"/>
<sequence length="555" mass="62596">MYEEEISEIDGESRNLKKKLLGLTGRTKQQEEKLLMLLEDLRVKDGLISTINQKISALKIEIIKYQNTIQSEQEKYNISRKGSETIENMFNKFLNEKTEISRKTKELESKIHEKANQSKTLRTNYDETVFKILQSKAKKVSVMEKLKVDENENDSLNRTIKENIYMLKKVSNFYIPKLMEFESTFKNHWVPLLNSLKPEAAKLEETINDDLSKYENLKILNCTDVAVNSSMRIKAVLDKLIKYESKTLEEINSRRSSYHYILNDIKTSYNTLAQNFYVLVGQWLSNNSPHSTTSRASSGIVALQSITPINSPGGLSFPPASGKLSNCNPSIPAMEGSELTNILKTNLFSDLNLRHLGSIFNDSSFNPTIDQSHTSSSSSNTTALLSWDDDMQFHQILPGSADTNGEDGHNNEFDQNYNDLNEENSVHTNDTSISSASGSENFFGVANLESFEFPVSSTQPTFPDYMDDEDFEEIDVSEDESGFQASAPSRSTGTVGRMSTTGPSQQGLQRSNSSREANSAPSIYSSSFRNGSSEEILRPRVVRRYDSDLRRNTVM</sequence>
<proteinExistence type="predicted"/>
<keyword evidence="3" id="KW-1185">Reference proteome</keyword>
<dbReference type="RefSeq" id="XP_064854803.1">
    <property type="nucleotide sequence ID" value="XM_064998731.1"/>
</dbReference>
<feature type="compositionally biased region" description="Polar residues" evidence="1">
    <location>
        <begin position="483"/>
        <end position="530"/>
    </location>
</feature>
<name>A0AAV5QTR9_9ASCO</name>
<accession>A0AAV5QTR9</accession>
<evidence type="ECO:0008006" key="4">
    <source>
        <dbReference type="Google" id="ProtNLM"/>
    </source>
</evidence>
<dbReference type="EMBL" id="BTFZ01000012">
    <property type="protein sequence ID" value="GMM37807.1"/>
    <property type="molecule type" value="Genomic_DNA"/>
</dbReference>